<proteinExistence type="inferred from homology"/>
<dbReference type="InterPro" id="IPR013320">
    <property type="entry name" value="ConA-like_dom_sf"/>
</dbReference>
<evidence type="ECO:0000256" key="2">
    <source>
        <dbReference type="RuleBase" id="RU361163"/>
    </source>
</evidence>
<protein>
    <submittedName>
        <fullName evidence="4">Glycoside hydrolase 12</fullName>
    </submittedName>
</protein>
<keyword evidence="2" id="KW-0119">Carbohydrate metabolism</keyword>
<dbReference type="EMBL" id="JABSND010000421">
    <property type="protein sequence ID" value="KAI6290809.1"/>
    <property type="molecule type" value="Genomic_DNA"/>
</dbReference>
<dbReference type="InterPro" id="IPR013319">
    <property type="entry name" value="GH11/12"/>
</dbReference>
<organism evidence="4 5">
    <name type="scientific">Pyricularia grisea</name>
    <name type="common">Crabgrass-specific blast fungus</name>
    <name type="synonym">Magnaporthe grisea</name>
    <dbReference type="NCBI Taxonomy" id="148305"/>
    <lineage>
        <taxon>Eukaryota</taxon>
        <taxon>Fungi</taxon>
        <taxon>Dikarya</taxon>
        <taxon>Ascomycota</taxon>
        <taxon>Pezizomycotina</taxon>
        <taxon>Sordariomycetes</taxon>
        <taxon>Sordariomycetidae</taxon>
        <taxon>Magnaporthales</taxon>
        <taxon>Pyriculariaceae</taxon>
        <taxon>Pyricularia</taxon>
    </lineage>
</organism>
<reference evidence="4" key="1">
    <citation type="submission" date="2021-01" db="EMBL/GenBank/DDBJ databases">
        <title>Deciphering the adaptive evolutionary patterns associated with biogeogrpahic diversity in the finger millet blast pathogen Magnaporthe oryzae in Eastern Africa.</title>
        <authorList>
            <person name="Onyema G."/>
            <person name="Shittu T.A."/>
            <person name="Dodsworth S."/>
            <person name="Devilliers S."/>
            <person name="Muthumeenakshi S."/>
            <person name="Sreenivasaprasad S."/>
        </authorList>
    </citation>
    <scope>NUCLEOTIDE SEQUENCE</scope>
    <source>
        <strain evidence="4">D15/s37</strain>
    </source>
</reference>
<dbReference type="SUPFAM" id="SSF49899">
    <property type="entry name" value="Concanavalin A-like lectins/glucanases"/>
    <property type="match status" value="1"/>
</dbReference>
<dbReference type="InterPro" id="IPR002594">
    <property type="entry name" value="GH12"/>
</dbReference>
<keyword evidence="2" id="KW-0624">Polysaccharide degradation</keyword>
<gene>
    <name evidence="4" type="primary">CEL12A</name>
    <name evidence="4" type="ORF">MCOR33_011040</name>
</gene>
<keyword evidence="3" id="KW-0732">Signal</keyword>
<comment type="caution">
    <text evidence="4">The sequence shown here is derived from an EMBL/GenBank/DDBJ whole genome shotgun (WGS) entry which is preliminary data.</text>
</comment>
<comment type="similarity">
    <text evidence="1 2">Belongs to the glycosyl hydrolase 12 (cellulase H) family.</text>
</comment>
<name>A0ABQ8N3W2_PYRGI</name>
<dbReference type="Gene3D" id="2.60.120.180">
    <property type="match status" value="1"/>
</dbReference>
<evidence type="ECO:0000313" key="4">
    <source>
        <dbReference type="EMBL" id="KAI6290809.1"/>
    </source>
</evidence>
<evidence type="ECO:0000313" key="5">
    <source>
        <dbReference type="Proteomes" id="UP001059893"/>
    </source>
</evidence>
<dbReference type="Pfam" id="PF01670">
    <property type="entry name" value="Glyco_hydro_12"/>
    <property type="match status" value="1"/>
</dbReference>
<evidence type="ECO:0000256" key="3">
    <source>
        <dbReference type="SAM" id="SignalP"/>
    </source>
</evidence>
<dbReference type="PANTHER" id="PTHR34002">
    <property type="entry name" value="BLR1656 PROTEIN"/>
    <property type="match status" value="1"/>
</dbReference>
<keyword evidence="5" id="KW-1185">Reference proteome</keyword>
<dbReference type="PANTHER" id="PTHR34002:SF10">
    <property type="entry name" value="PUTATIVE-RELATED"/>
    <property type="match status" value="1"/>
</dbReference>
<sequence length="284" mass="31484">MKTSAALLFLVSLASAAPMTPSPAAEAAAVLEGRQIQTLCDQYGYWSGNGYYVNNNMWGKDSGSGSQCTYIDSSSANHVSWRSTWQWSGGQNNVKSYPYSGRTIQRGRTIASINSMPSVVQWNYNNGNIRANVAYDLFTSTDPNRDNTHGDYELMVWLGRYGDVQPIGSQIGNANVGGRNWQLWSGLNNGMRVYSFVTTQGAITYFNADIKQFFTYLQQSQGFPASQQYLTSKHPLCRFWTCLRMSLLCTNLCPSFSTAFQFGTEPFTGGQTTFQVNSFGANVQ</sequence>
<evidence type="ECO:0000256" key="1">
    <source>
        <dbReference type="ARBA" id="ARBA00005519"/>
    </source>
</evidence>
<feature type="signal peptide" evidence="3">
    <location>
        <begin position="1"/>
        <end position="16"/>
    </location>
</feature>
<feature type="chain" id="PRO_5046930343" evidence="3">
    <location>
        <begin position="17"/>
        <end position="284"/>
    </location>
</feature>
<dbReference type="Proteomes" id="UP001059893">
    <property type="component" value="Unassembled WGS sequence"/>
</dbReference>
<dbReference type="GO" id="GO:0016787">
    <property type="term" value="F:hydrolase activity"/>
    <property type="evidence" value="ECO:0007669"/>
    <property type="project" value="UniProtKB-KW"/>
</dbReference>
<accession>A0ABQ8N3W2</accession>
<keyword evidence="2 4" id="KW-0378">Hydrolase</keyword>
<keyword evidence="2" id="KW-0326">Glycosidase</keyword>